<evidence type="ECO:0000259" key="12">
    <source>
        <dbReference type="Pfam" id="PF21223"/>
    </source>
</evidence>
<keyword evidence="4" id="KW-0031">Aminopeptidase</keyword>
<evidence type="ECO:0000256" key="5">
    <source>
        <dbReference type="ARBA" id="ARBA00022670"/>
    </source>
</evidence>
<dbReference type="InterPro" id="IPR048384">
    <property type="entry name" value="TPPII_GBD"/>
</dbReference>
<evidence type="ECO:0000256" key="6">
    <source>
        <dbReference type="ARBA" id="ARBA00022801"/>
    </source>
</evidence>
<dbReference type="Pfam" id="PF21316">
    <property type="entry name" value="TPPII_GBD"/>
    <property type="match status" value="1"/>
</dbReference>
<dbReference type="GO" id="GO:0005829">
    <property type="term" value="C:cytosol"/>
    <property type="evidence" value="ECO:0007669"/>
    <property type="project" value="TreeGrafter"/>
</dbReference>
<dbReference type="Proteomes" id="UP000037460">
    <property type="component" value="Unassembled WGS sequence"/>
</dbReference>
<dbReference type="PANTHER" id="PTHR43806:SF14">
    <property type="entry name" value="TRIPEPTIDYL-PEPTIDASE 2"/>
    <property type="match status" value="1"/>
</dbReference>
<proteinExistence type="inferred from homology"/>
<keyword evidence="7 8" id="KW-0720">Serine protease</keyword>
<name>A0A0M0JFH8_9EUKA</name>
<dbReference type="Gene3D" id="2.20.25.690">
    <property type="match status" value="2"/>
</dbReference>
<feature type="region of interest" description="Disordered" evidence="9">
    <location>
        <begin position="993"/>
        <end position="1026"/>
    </location>
</feature>
<dbReference type="InterPro" id="IPR050131">
    <property type="entry name" value="Peptidase_S8_subtilisin-like"/>
</dbReference>
<evidence type="ECO:0000313" key="15">
    <source>
        <dbReference type="Proteomes" id="UP000037460"/>
    </source>
</evidence>
<dbReference type="InterPro" id="IPR000209">
    <property type="entry name" value="Peptidase_S8/S53_dom"/>
</dbReference>
<dbReference type="PROSITE" id="PS00138">
    <property type="entry name" value="SUBTILASE_SER"/>
    <property type="match status" value="1"/>
</dbReference>
<evidence type="ECO:0000259" key="11">
    <source>
        <dbReference type="Pfam" id="PF12580"/>
    </source>
</evidence>
<organism evidence="14 15">
    <name type="scientific">Chrysochromulina tobinii</name>
    <dbReference type="NCBI Taxonomy" id="1460289"/>
    <lineage>
        <taxon>Eukaryota</taxon>
        <taxon>Haptista</taxon>
        <taxon>Haptophyta</taxon>
        <taxon>Prymnesiophyceae</taxon>
        <taxon>Prymnesiales</taxon>
        <taxon>Chrysochromulinaceae</taxon>
        <taxon>Chrysochromulina</taxon>
    </lineage>
</organism>
<dbReference type="GO" id="GO:0008240">
    <property type="term" value="F:tripeptidyl-peptidase activity"/>
    <property type="evidence" value="ECO:0007669"/>
    <property type="project" value="UniProtKB-EC"/>
</dbReference>
<protein>
    <recommendedName>
        <fullName evidence="3">tripeptidyl-peptidase II</fullName>
        <ecNumber evidence="3">3.4.14.10</ecNumber>
    </recommendedName>
</protein>
<evidence type="ECO:0000256" key="8">
    <source>
        <dbReference type="PROSITE-ProRule" id="PRU01240"/>
    </source>
</evidence>
<feature type="active site" description="Charge relay system" evidence="8">
    <location>
        <position position="442"/>
    </location>
</feature>
<dbReference type="InterPro" id="IPR046940">
    <property type="entry name" value="TPPII_Ig-like_sf"/>
</dbReference>
<evidence type="ECO:0000313" key="14">
    <source>
        <dbReference type="EMBL" id="KOO25351.1"/>
    </source>
</evidence>
<dbReference type="InterPro" id="IPR022229">
    <property type="entry name" value="TPPII_Ig-like-2"/>
</dbReference>
<evidence type="ECO:0000256" key="1">
    <source>
        <dbReference type="ARBA" id="ARBA00001910"/>
    </source>
</evidence>
<dbReference type="PANTHER" id="PTHR43806">
    <property type="entry name" value="PEPTIDASE S8"/>
    <property type="match status" value="1"/>
</dbReference>
<dbReference type="Pfam" id="PF00082">
    <property type="entry name" value="Peptidase_S8"/>
    <property type="match status" value="1"/>
</dbReference>
<evidence type="ECO:0000256" key="7">
    <source>
        <dbReference type="ARBA" id="ARBA00022825"/>
    </source>
</evidence>
<dbReference type="SUPFAM" id="SSF52743">
    <property type="entry name" value="Subtilisin-like"/>
    <property type="match status" value="1"/>
</dbReference>
<evidence type="ECO:0000259" key="10">
    <source>
        <dbReference type="Pfam" id="PF00082"/>
    </source>
</evidence>
<feature type="domain" description="Tripeptidyl-peptidase II galactose-binding" evidence="13">
    <location>
        <begin position="656"/>
        <end position="758"/>
    </location>
</feature>
<accession>A0A0M0JFH8</accession>
<feature type="compositionally biased region" description="Basic and acidic residues" evidence="9">
    <location>
        <begin position="993"/>
        <end position="1003"/>
    </location>
</feature>
<evidence type="ECO:0000256" key="2">
    <source>
        <dbReference type="ARBA" id="ARBA00011073"/>
    </source>
</evidence>
<evidence type="ECO:0000259" key="13">
    <source>
        <dbReference type="Pfam" id="PF21316"/>
    </source>
</evidence>
<dbReference type="InterPro" id="IPR023828">
    <property type="entry name" value="Peptidase_S8_Ser-AS"/>
</dbReference>
<dbReference type="GO" id="GO:0006508">
    <property type="term" value="P:proteolysis"/>
    <property type="evidence" value="ECO:0007669"/>
    <property type="project" value="UniProtKB-KW"/>
</dbReference>
<sequence>MTTEIMLMRQMPKEEIGATAFLRQHGECDGRGVLVAVFDTGVDPGAAGLQVCPDGRPKMVDVIDCTGAGDVDTSTAATPAADGTLKGLSGRTLKIPPAWPVPKADGSTYHLGLKHAFELYPRGLAGRVKTERRKTLDAAQRDAVAASQAAMLTDEKKKDKRWSDEMKSRVSLLEKLEAEYEDPGPLYDVLTYVDGTGSWHVCVDTSEQGDLASCVLLEPFRIGHRYGTLDPISMLNYTVDVFDGGNRVMITCDAGAHGTHVAGIIGAHYPDKPELNGIAPGCQIIGIKIGDTRLGSMETGTALVRALGVAIERGVHIINLSFGEYANLDNTGRFTEMCQRAVDKHGVIFVTSAGNNGPALTTGGAPGTSGCSIAVGAFVSSQMGQPQYSLRSKMAADLQYTWSSRGPTADGAELVSVSAPGGAIAPVPTWTLNNRQLMNGTSMAAPNACGGITLLLSALLARGAKWSPRRIRMAIEATAVATPNATGATIDRWALGRGLLDVPAAMAWLVAHKDEPLADVRFVVTAATCGNGAASGTGVGRGLYLREAQHTRAPEVVSSAFIKPVLHEDETNTARVALDVTATLTPSAAWGKGFDVKVSLAGLPPGCHQAEVCGHDASKPPSLGPLFRLPITAILPHADLTKPGAPPAYSYDFLPFTSGHIERRFVVPPVGATWATVQLLVRAAPRARDLAGGPVVFQVHTTQLLPSTAMKYTESNQRITIGLPTNEGALPTQWVTSIAISGGVMMELTVAQWWASFGETEVSMSVEFHGLIPSSDHLHLDGRALFSEVTISSPFRRTPAEPSGELTKLKRAVRPHLAKLVPPAAPLEGCPGIGDQWPDSVQIYDYLIAYKFSLSESLEVSVRFPSLCCQLYESPYEAQLWAVFDAHKRLVTFGDYYPSAQRLPAGEYEVRLQVRHSKVELLQKLRHMPMMLHLTLAAPVKLGFHWSRSGKPSTRLILEAASRLELYVTNPKPPEIAEPGDTLTGTWTLAKLAPEEIKEKEDTPADDEADASDPTSEGALDEAVRA</sequence>
<dbReference type="Pfam" id="PF21223">
    <property type="entry name" value="TPPII_Ig-like-1"/>
    <property type="match status" value="1"/>
</dbReference>
<keyword evidence="6 8" id="KW-0378">Hydrolase</keyword>
<reference evidence="15" key="1">
    <citation type="journal article" date="2015" name="PLoS Genet.">
        <title>Genome Sequence and Transcriptome Analyses of Chrysochromulina tobin: Metabolic Tools for Enhanced Algal Fitness in the Prominent Order Prymnesiales (Haptophyceae).</title>
        <authorList>
            <person name="Hovde B.T."/>
            <person name="Deodato C.R."/>
            <person name="Hunsperger H.M."/>
            <person name="Ryken S.A."/>
            <person name="Yost W."/>
            <person name="Jha R.K."/>
            <person name="Patterson J."/>
            <person name="Monnat R.J. Jr."/>
            <person name="Barlow S.B."/>
            <person name="Starkenburg S.R."/>
            <person name="Cattolico R.A."/>
        </authorList>
    </citation>
    <scope>NUCLEOTIDE SEQUENCE</scope>
    <source>
        <strain evidence="15">CCMP291</strain>
    </source>
</reference>
<dbReference type="GO" id="GO:0004252">
    <property type="term" value="F:serine-type endopeptidase activity"/>
    <property type="evidence" value="ECO:0007669"/>
    <property type="project" value="UniProtKB-UniRule"/>
</dbReference>
<dbReference type="GO" id="GO:0004177">
    <property type="term" value="F:aminopeptidase activity"/>
    <property type="evidence" value="ECO:0007669"/>
    <property type="project" value="UniProtKB-KW"/>
</dbReference>
<dbReference type="PROSITE" id="PS51892">
    <property type="entry name" value="SUBTILASE"/>
    <property type="match status" value="1"/>
</dbReference>
<dbReference type="InterPro" id="IPR022398">
    <property type="entry name" value="Peptidase_S8_His-AS"/>
</dbReference>
<feature type="domain" description="Peptidase S8/S53" evidence="10">
    <location>
        <begin position="30"/>
        <end position="483"/>
    </location>
</feature>
<comment type="similarity">
    <text evidence="2 8">Belongs to the peptidase S8 family.</text>
</comment>
<keyword evidence="15" id="KW-1185">Reference proteome</keyword>
<dbReference type="Pfam" id="PF12580">
    <property type="entry name" value="TPPII"/>
    <property type="match status" value="1"/>
</dbReference>
<feature type="domain" description="Tripeptidyl-peptidase II first Ig-like" evidence="12">
    <location>
        <begin position="537"/>
        <end position="634"/>
    </location>
</feature>
<feature type="active site" description="Charge relay system" evidence="8">
    <location>
        <position position="39"/>
    </location>
</feature>
<keyword evidence="5 8" id="KW-0645">Protease</keyword>
<feature type="domain" description="Tripeptidyl peptidase II second Ig-like" evidence="11">
    <location>
        <begin position="794"/>
        <end position="969"/>
    </location>
</feature>
<gene>
    <name evidence="14" type="ORF">Ctob_006933</name>
</gene>
<dbReference type="OrthoDB" id="10256524at2759"/>
<dbReference type="PRINTS" id="PR00723">
    <property type="entry name" value="SUBTILISIN"/>
</dbReference>
<dbReference type="Gene3D" id="3.40.50.200">
    <property type="entry name" value="Peptidase S8/S53 domain"/>
    <property type="match status" value="1"/>
</dbReference>
<evidence type="ECO:0000256" key="3">
    <source>
        <dbReference type="ARBA" id="ARBA00012462"/>
    </source>
</evidence>
<dbReference type="InterPro" id="IPR015500">
    <property type="entry name" value="Peptidase_S8_subtilisin-rel"/>
</dbReference>
<comment type="catalytic activity">
    <reaction evidence="1">
        <text>Release of an N-terminal tripeptide from a polypeptide.</text>
        <dbReference type="EC" id="3.4.14.10"/>
    </reaction>
</comment>
<evidence type="ECO:0000256" key="9">
    <source>
        <dbReference type="SAM" id="MobiDB-lite"/>
    </source>
</evidence>
<dbReference type="EMBL" id="JWZX01002987">
    <property type="protein sequence ID" value="KOO25351.1"/>
    <property type="molecule type" value="Genomic_DNA"/>
</dbReference>
<comment type="caution">
    <text evidence="14">The sequence shown here is derived from an EMBL/GenBank/DDBJ whole genome shotgun (WGS) entry which is preliminary data.</text>
</comment>
<feature type="active site" description="Charge relay system" evidence="8">
    <location>
        <position position="257"/>
    </location>
</feature>
<feature type="non-terminal residue" evidence="14">
    <location>
        <position position="1026"/>
    </location>
</feature>
<dbReference type="AlphaFoldDB" id="A0A0M0JFH8"/>
<dbReference type="InterPro" id="IPR036852">
    <property type="entry name" value="Peptidase_S8/S53_dom_sf"/>
</dbReference>
<evidence type="ECO:0000256" key="4">
    <source>
        <dbReference type="ARBA" id="ARBA00022438"/>
    </source>
</evidence>
<dbReference type="Gene3D" id="2.60.40.3170">
    <property type="match status" value="1"/>
</dbReference>
<dbReference type="InterPro" id="IPR048383">
    <property type="entry name" value="TPPII_Ig-like-1"/>
</dbReference>
<dbReference type="EC" id="3.4.14.10" evidence="3"/>
<dbReference type="PROSITE" id="PS00137">
    <property type="entry name" value="SUBTILASE_HIS"/>
    <property type="match status" value="1"/>
</dbReference>